<dbReference type="SMART" id="SM00327">
    <property type="entry name" value="VWA"/>
    <property type="match status" value="1"/>
</dbReference>
<dbReference type="Pfam" id="PF12450">
    <property type="entry name" value="vWF_A"/>
    <property type="match status" value="1"/>
</dbReference>
<name>A0A179DAA2_9SPHI</name>
<evidence type="ECO:0000313" key="2">
    <source>
        <dbReference type="EMBL" id="OAQ37975.1"/>
    </source>
</evidence>
<feature type="domain" description="VWFA" evidence="1">
    <location>
        <begin position="252"/>
        <end position="430"/>
    </location>
</feature>
<dbReference type="AlphaFoldDB" id="A0A179DAA2"/>
<dbReference type="EMBL" id="LWHJ01000032">
    <property type="protein sequence ID" value="OAQ37975.1"/>
    <property type="molecule type" value="Genomic_DNA"/>
</dbReference>
<dbReference type="PANTHER" id="PTHR10579:SF43">
    <property type="entry name" value="ZINC FINGER (C3HC4-TYPE RING FINGER) FAMILY PROTEIN"/>
    <property type="match status" value="1"/>
</dbReference>
<dbReference type="InterPro" id="IPR021908">
    <property type="entry name" value="YfbK_C"/>
</dbReference>
<dbReference type="InterPro" id="IPR051266">
    <property type="entry name" value="CLCR"/>
</dbReference>
<sequence>MKRICTLIIAATILMAFKTDDLKLVTGYVYDINQQALPGVNISAKQNANNRTLTDINGYFKLKVSQSEKKIIVSYIGYETKEIAIKNEVLKINLTSSKTALNEVVIVGYAPQYKKDVSGSVTQMNTMAVRGFASSPSIIQQDFNTESYNAINENGFKNAIDNSLSTFSIDVDAASYSNMRRFIKMGQMPPKDAVRVEEMINYFGYDYPEPKTNEPVSITADVADAPWNKNHRLVRIGLKAKSIKTENLPASNLVFLIDVSGSMQGPDRLELLKTSMKLLTDQLRSNDKVAIVVYAGAAGLVLPSTNGNDKNKIKDALTNLSAGGSTAGGGGIKLAYETAKNNFIKGGNNRVILATDGDFNVGANSDAEMQRLIESYKNDGVFLSVLGFGSGNLKDSKMEAIADKGNGNYAYIDGINEAKKVLINEFGGTLFTIAKDVKIQVEFNPAKVAAYRLVGYENRLLNNEDFKDDKKDAGEMGAGHTVTALYEIIPVGVKDEFTKKLTDLKYQKPIETKKSDELLTVKIRYKNPDENKSKELSVSLIDNNQKLENAPIDFKFVAAVAEFGLLIRDSEFKQNADFNQTVNLAKSGKGKDDNGYRAEFIQLVENAKLLSKKDVISKNDDE</sequence>
<dbReference type="PANTHER" id="PTHR10579">
    <property type="entry name" value="CALCIUM-ACTIVATED CHLORIDE CHANNEL REGULATOR"/>
    <property type="match status" value="1"/>
</dbReference>
<dbReference type="Gene3D" id="3.40.50.410">
    <property type="entry name" value="von Willebrand factor, type A domain"/>
    <property type="match status" value="1"/>
</dbReference>
<protein>
    <recommendedName>
        <fullName evidence="1">VWFA domain-containing protein</fullName>
    </recommendedName>
</protein>
<dbReference type="SUPFAM" id="SSF53300">
    <property type="entry name" value="vWA-like"/>
    <property type="match status" value="1"/>
</dbReference>
<gene>
    <name evidence="2" type="ORF">A5893_16535</name>
</gene>
<evidence type="ECO:0000313" key="3">
    <source>
        <dbReference type="Proteomes" id="UP000078459"/>
    </source>
</evidence>
<comment type="caution">
    <text evidence="2">The sequence shown here is derived from an EMBL/GenBank/DDBJ whole genome shotgun (WGS) entry which is preliminary data.</text>
</comment>
<dbReference type="Pfam" id="PF13715">
    <property type="entry name" value="CarbopepD_reg_2"/>
    <property type="match status" value="1"/>
</dbReference>
<accession>A0A179DAA2</accession>
<dbReference type="CDD" id="cd01465">
    <property type="entry name" value="vWA_subgroup"/>
    <property type="match status" value="1"/>
</dbReference>
<dbReference type="InterPro" id="IPR036465">
    <property type="entry name" value="vWFA_dom_sf"/>
</dbReference>
<dbReference type="Gene3D" id="2.60.40.1120">
    <property type="entry name" value="Carboxypeptidase-like, regulatory domain"/>
    <property type="match status" value="1"/>
</dbReference>
<reference evidence="2 3" key="1">
    <citation type="submission" date="2016-04" db="EMBL/GenBank/DDBJ databases">
        <authorList>
            <person name="Evans L.H."/>
            <person name="Alamgir A."/>
            <person name="Owens N."/>
            <person name="Weber N.D."/>
            <person name="Virtaneva K."/>
            <person name="Barbian K."/>
            <person name="Babar A."/>
            <person name="Rosenke K."/>
        </authorList>
    </citation>
    <scope>NUCLEOTIDE SEQUENCE [LARGE SCALE GENOMIC DNA]</scope>
    <source>
        <strain evidence="2 3">CCM 8644</strain>
    </source>
</reference>
<dbReference type="InterPro" id="IPR002035">
    <property type="entry name" value="VWF_A"/>
</dbReference>
<keyword evidence="3" id="KW-1185">Reference proteome</keyword>
<dbReference type="Proteomes" id="UP000078459">
    <property type="component" value="Unassembled WGS sequence"/>
</dbReference>
<dbReference type="OrthoDB" id="9805121at2"/>
<dbReference type="RefSeq" id="WP_068823798.1">
    <property type="nucleotide sequence ID" value="NZ_LWHJ01000032.1"/>
</dbReference>
<organism evidence="2 3">
    <name type="scientific">Pedobacter psychrophilus</name>
    <dbReference type="NCBI Taxonomy" id="1826909"/>
    <lineage>
        <taxon>Bacteria</taxon>
        <taxon>Pseudomonadati</taxon>
        <taxon>Bacteroidota</taxon>
        <taxon>Sphingobacteriia</taxon>
        <taxon>Sphingobacteriales</taxon>
        <taxon>Sphingobacteriaceae</taxon>
        <taxon>Pedobacter</taxon>
    </lineage>
</organism>
<dbReference type="SUPFAM" id="SSF49464">
    <property type="entry name" value="Carboxypeptidase regulatory domain-like"/>
    <property type="match status" value="1"/>
</dbReference>
<proteinExistence type="predicted"/>
<dbReference type="STRING" id="1826909.A5893_16535"/>
<reference evidence="2 3" key="2">
    <citation type="submission" date="2016-06" db="EMBL/GenBank/DDBJ databases">
        <title>Pedobacter psychrophilus sp. nov., isolated from Antarctic fragmentary rock.</title>
        <authorList>
            <person name="Svec P."/>
        </authorList>
    </citation>
    <scope>NUCLEOTIDE SEQUENCE [LARGE SCALE GENOMIC DNA]</scope>
    <source>
        <strain evidence="2 3">CCM 8644</strain>
    </source>
</reference>
<dbReference type="Pfam" id="PF12034">
    <property type="entry name" value="YfbK_C"/>
    <property type="match status" value="1"/>
</dbReference>
<dbReference type="Pfam" id="PF00092">
    <property type="entry name" value="VWA"/>
    <property type="match status" value="1"/>
</dbReference>
<dbReference type="InterPro" id="IPR008969">
    <property type="entry name" value="CarboxyPept-like_regulatory"/>
</dbReference>
<evidence type="ECO:0000259" key="1">
    <source>
        <dbReference type="PROSITE" id="PS50234"/>
    </source>
</evidence>
<dbReference type="PROSITE" id="PS50234">
    <property type="entry name" value="VWFA"/>
    <property type="match status" value="1"/>
</dbReference>
<dbReference type="InterPro" id="IPR022156">
    <property type="entry name" value="Uncharacterised_YfbK_N"/>
</dbReference>